<dbReference type="OrthoDB" id="7294637at2"/>
<dbReference type="PANTHER" id="PTHR10628:SF30">
    <property type="entry name" value="EXO-ALPHA-SIALIDASE"/>
    <property type="match status" value="1"/>
</dbReference>
<keyword evidence="5" id="KW-0326">Glycosidase</keyword>
<dbReference type="Gene3D" id="2.120.10.10">
    <property type="match status" value="1"/>
</dbReference>
<evidence type="ECO:0000256" key="2">
    <source>
        <dbReference type="ARBA" id="ARBA00009348"/>
    </source>
</evidence>
<feature type="domain" description="Sialidase" evidence="4">
    <location>
        <begin position="71"/>
        <end position="370"/>
    </location>
</feature>
<dbReference type="AlphaFoldDB" id="A0A2S9YWC7"/>
<gene>
    <name evidence="5" type="primary">nedA</name>
    <name evidence="5" type="ORF">ENSA7_08570</name>
</gene>
<name>A0A2S9YWC7_9BACT</name>
<dbReference type="PANTHER" id="PTHR10628">
    <property type="entry name" value="SIALIDASE"/>
    <property type="match status" value="1"/>
</dbReference>
<dbReference type="InterPro" id="IPR011040">
    <property type="entry name" value="Sialidase"/>
</dbReference>
<evidence type="ECO:0000313" key="6">
    <source>
        <dbReference type="Proteomes" id="UP000238823"/>
    </source>
</evidence>
<dbReference type="GO" id="GO:0009313">
    <property type="term" value="P:oligosaccharide catabolic process"/>
    <property type="evidence" value="ECO:0007669"/>
    <property type="project" value="TreeGrafter"/>
</dbReference>
<comment type="catalytic activity">
    <reaction evidence="1">
        <text>Hydrolysis of alpha-(2-&gt;3)-, alpha-(2-&gt;6)-, alpha-(2-&gt;8)- glycosidic linkages of terminal sialic acid residues in oligosaccharides, glycoproteins, glycolipids, colominic acid and synthetic substrates.</text>
        <dbReference type="EC" id="3.2.1.18"/>
    </reaction>
</comment>
<dbReference type="EC" id="3.2.1.18" evidence="3"/>
<evidence type="ECO:0000256" key="3">
    <source>
        <dbReference type="ARBA" id="ARBA00012733"/>
    </source>
</evidence>
<dbReference type="PROSITE" id="PS51257">
    <property type="entry name" value="PROKAR_LIPOPROTEIN"/>
    <property type="match status" value="1"/>
</dbReference>
<dbReference type="RefSeq" id="WP_106087930.1">
    <property type="nucleotide sequence ID" value="NZ_PVNL01000023.1"/>
</dbReference>
<comment type="similarity">
    <text evidence="2">Belongs to the glycosyl hydrolase 33 family.</text>
</comment>
<dbReference type="GO" id="GO:0016020">
    <property type="term" value="C:membrane"/>
    <property type="evidence" value="ECO:0007669"/>
    <property type="project" value="TreeGrafter"/>
</dbReference>
<protein>
    <recommendedName>
        <fullName evidence="3">exo-alpha-sialidase</fullName>
        <ecNumber evidence="3">3.2.1.18</ecNumber>
    </recommendedName>
</protein>
<evidence type="ECO:0000259" key="4">
    <source>
        <dbReference type="Pfam" id="PF13088"/>
    </source>
</evidence>
<reference evidence="5 6" key="1">
    <citation type="submission" date="2018-03" db="EMBL/GenBank/DDBJ databases">
        <title>Draft Genome Sequences of the Obligatory Marine Myxobacteria Enhygromyxa salina SWB007.</title>
        <authorList>
            <person name="Poehlein A."/>
            <person name="Moghaddam J.A."/>
            <person name="Harms H."/>
            <person name="Alanjari M."/>
            <person name="Koenig G.M."/>
            <person name="Daniel R."/>
            <person name="Schaeberle T.F."/>
        </authorList>
    </citation>
    <scope>NUCLEOTIDE SEQUENCE [LARGE SCALE GENOMIC DNA]</scope>
    <source>
        <strain evidence="5 6">SWB007</strain>
    </source>
</reference>
<dbReference type="GO" id="GO:0005737">
    <property type="term" value="C:cytoplasm"/>
    <property type="evidence" value="ECO:0007669"/>
    <property type="project" value="TreeGrafter"/>
</dbReference>
<dbReference type="InterPro" id="IPR036278">
    <property type="entry name" value="Sialidase_sf"/>
</dbReference>
<dbReference type="CDD" id="cd15482">
    <property type="entry name" value="Sialidase_non-viral"/>
    <property type="match status" value="1"/>
</dbReference>
<dbReference type="GO" id="GO:0006689">
    <property type="term" value="P:ganglioside catabolic process"/>
    <property type="evidence" value="ECO:0007669"/>
    <property type="project" value="TreeGrafter"/>
</dbReference>
<sequence length="408" mass="44028">MPRALCGAGLCLALAACDTEREAQDESLHDPTVQLRAQNHSDMLLFNPDTDAYNISYHSFRIPSIVRTTDGTLIAFAEGRQCSAADYGNINLVYKRSFNHGQSWTDLDEVVGAGAGTWGNPTAVVDEDTGRVFLFMSWNAADKSQATGTNPCTGAPTTAVGVGDRPVMLAYSDDEGANWSTPVDMSSTVQPAGTAWDAVGPGVGIQLSVGTNTGRLVVPAIERNIYSDNHGVTWDYEPIPGGTSEGTVVELSDGDLLRNDRAVGPVWNTAKRRWLSRGTIEDGFAAFAAHDTLYDPRVEGSAIRYTGSSPHRIVFLNPASTVARCKMRVRLSYDDGDTWPISRQLHDTLTAQQTCDQNLGGYSSMTKTADYHVGALVERIEAGGGGHRGIEFHRFNLAWILDGTPEPI</sequence>
<dbReference type="Pfam" id="PF13088">
    <property type="entry name" value="BNR_2"/>
    <property type="match status" value="1"/>
</dbReference>
<evidence type="ECO:0000256" key="1">
    <source>
        <dbReference type="ARBA" id="ARBA00000427"/>
    </source>
</evidence>
<keyword evidence="5" id="KW-0378">Hydrolase</keyword>
<dbReference type="InterPro" id="IPR026856">
    <property type="entry name" value="Sialidase_fam"/>
</dbReference>
<dbReference type="EMBL" id="PVNL01000023">
    <property type="protein sequence ID" value="PRQ09411.1"/>
    <property type="molecule type" value="Genomic_DNA"/>
</dbReference>
<organism evidence="5 6">
    <name type="scientific">Enhygromyxa salina</name>
    <dbReference type="NCBI Taxonomy" id="215803"/>
    <lineage>
        <taxon>Bacteria</taxon>
        <taxon>Pseudomonadati</taxon>
        <taxon>Myxococcota</taxon>
        <taxon>Polyangia</taxon>
        <taxon>Nannocystales</taxon>
        <taxon>Nannocystaceae</taxon>
        <taxon>Enhygromyxa</taxon>
    </lineage>
</organism>
<evidence type="ECO:0000313" key="5">
    <source>
        <dbReference type="EMBL" id="PRQ09411.1"/>
    </source>
</evidence>
<comment type="caution">
    <text evidence="5">The sequence shown here is derived from an EMBL/GenBank/DDBJ whole genome shotgun (WGS) entry which is preliminary data.</text>
</comment>
<proteinExistence type="inferred from homology"/>
<accession>A0A2S9YWC7</accession>
<dbReference type="SUPFAM" id="SSF50939">
    <property type="entry name" value="Sialidases"/>
    <property type="match status" value="1"/>
</dbReference>
<dbReference type="GO" id="GO:0004308">
    <property type="term" value="F:exo-alpha-sialidase activity"/>
    <property type="evidence" value="ECO:0007669"/>
    <property type="project" value="UniProtKB-EC"/>
</dbReference>
<dbReference type="Proteomes" id="UP000238823">
    <property type="component" value="Unassembled WGS sequence"/>
</dbReference>